<feature type="compositionally biased region" description="Low complexity" evidence="5">
    <location>
        <begin position="319"/>
        <end position="330"/>
    </location>
</feature>
<dbReference type="NCBIfam" id="TIGR03916">
    <property type="entry name" value="rSAM_link_UDG"/>
    <property type="match status" value="1"/>
</dbReference>
<feature type="compositionally biased region" description="Polar residues" evidence="5">
    <location>
        <begin position="292"/>
        <end position="317"/>
    </location>
</feature>
<dbReference type="GO" id="GO:0003824">
    <property type="term" value="F:catalytic activity"/>
    <property type="evidence" value="ECO:0007669"/>
    <property type="project" value="InterPro"/>
</dbReference>
<keyword evidence="2" id="KW-0479">Metal-binding</keyword>
<dbReference type="RefSeq" id="WP_092360471.1">
    <property type="nucleotide sequence ID" value="NZ_FOIM01000001.1"/>
</dbReference>
<dbReference type="InterPro" id="IPR013785">
    <property type="entry name" value="Aldolase_TIM"/>
</dbReference>
<dbReference type="GO" id="GO:0046872">
    <property type="term" value="F:metal ion binding"/>
    <property type="evidence" value="ECO:0007669"/>
    <property type="project" value="UniProtKB-KW"/>
</dbReference>
<feature type="region of interest" description="Disordered" evidence="5">
    <location>
        <begin position="290"/>
        <end position="336"/>
    </location>
</feature>
<gene>
    <name evidence="6" type="ORF">SAMN05216313_101215</name>
</gene>
<dbReference type="PANTHER" id="PTHR21180:SF9">
    <property type="entry name" value="TYPE II SECRETION SYSTEM PROTEIN K"/>
    <property type="match status" value="1"/>
</dbReference>
<dbReference type="GeneID" id="93278597"/>
<dbReference type="InterPro" id="IPR010994">
    <property type="entry name" value="RuvA_2-like"/>
</dbReference>
<dbReference type="PANTHER" id="PTHR21180">
    <property type="entry name" value="ENDONUCLEASE/EXONUCLEASE/PHOSPHATASE FAMILY DOMAIN-CONTAINING PROTEIN 1"/>
    <property type="match status" value="1"/>
</dbReference>
<dbReference type="SUPFAM" id="SSF47781">
    <property type="entry name" value="RuvA domain 2-like"/>
    <property type="match status" value="1"/>
</dbReference>
<proteinExistence type="predicted"/>
<dbReference type="SFLD" id="SFLDS00029">
    <property type="entry name" value="Radical_SAM"/>
    <property type="match status" value="1"/>
</dbReference>
<dbReference type="InterPro" id="IPR023874">
    <property type="entry name" value="DNA_rSAM_put"/>
</dbReference>
<dbReference type="Gene3D" id="1.10.150.320">
    <property type="entry name" value="Photosystem II 12 kDa extrinsic protein"/>
    <property type="match status" value="1"/>
</dbReference>
<dbReference type="Proteomes" id="UP000198508">
    <property type="component" value="Unassembled WGS sequence"/>
</dbReference>
<keyword evidence="3" id="KW-0408">Iron</keyword>
<dbReference type="STRING" id="460384.SAMN05216313_101215"/>
<dbReference type="InterPro" id="IPR051675">
    <property type="entry name" value="Endo/Exo/Phosphatase_dom_1"/>
</dbReference>
<dbReference type="InterPro" id="IPR007197">
    <property type="entry name" value="rSAM"/>
</dbReference>
<organism evidence="6 7">
    <name type="scientific">Enterocloster lavalensis</name>
    <dbReference type="NCBI Taxonomy" id="460384"/>
    <lineage>
        <taxon>Bacteria</taxon>
        <taxon>Bacillati</taxon>
        <taxon>Bacillota</taxon>
        <taxon>Clostridia</taxon>
        <taxon>Lachnospirales</taxon>
        <taxon>Lachnospiraceae</taxon>
        <taxon>Enterocloster</taxon>
    </lineage>
</organism>
<dbReference type="SFLD" id="SFLDG01102">
    <property type="entry name" value="Uncharacterised_Radical_SAM_Su"/>
    <property type="match status" value="1"/>
</dbReference>
<evidence type="ECO:0000256" key="3">
    <source>
        <dbReference type="ARBA" id="ARBA00023004"/>
    </source>
</evidence>
<dbReference type="CDD" id="cd01335">
    <property type="entry name" value="Radical_SAM"/>
    <property type="match status" value="1"/>
</dbReference>
<keyword evidence="7" id="KW-1185">Reference proteome</keyword>
<dbReference type="SUPFAM" id="SSF102114">
    <property type="entry name" value="Radical SAM enzymes"/>
    <property type="match status" value="1"/>
</dbReference>
<feature type="region of interest" description="Disordered" evidence="5">
    <location>
        <begin position="238"/>
        <end position="265"/>
    </location>
</feature>
<evidence type="ECO:0000256" key="4">
    <source>
        <dbReference type="ARBA" id="ARBA00023014"/>
    </source>
</evidence>
<keyword evidence="4" id="KW-0411">Iron-sulfur</keyword>
<dbReference type="Gene3D" id="3.20.20.70">
    <property type="entry name" value="Aldolase class I"/>
    <property type="match status" value="1"/>
</dbReference>
<reference evidence="7" key="1">
    <citation type="submission" date="2016-10" db="EMBL/GenBank/DDBJ databases">
        <authorList>
            <person name="Varghese N."/>
            <person name="Submissions S."/>
        </authorList>
    </citation>
    <scope>NUCLEOTIDE SEQUENCE [LARGE SCALE GENOMIC DNA]</scope>
    <source>
        <strain evidence="7">NLAE-zl-G277</strain>
    </source>
</reference>
<evidence type="ECO:0000313" key="7">
    <source>
        <dbReference type="Proteomes" id="UP000198508"/>
    </source>
</evidence>
<accession>A0A1I0AUR3</accession>
<protein>
    <submittedName>
        <fullName evidence="6">Putative DNA modification/repair radical SAM protein</fullName>
    </submittedName>
</protein>
<evidence type="ECO:0000256" key="5">
    <source>
        <dbReference type="SAM" id="MobiDB-lite"/>
    </source>
</evidence>
<dbReference type="AlphaFoldDB" id="A0A1I0AUR3"/>
<dbReference type="InterPro" id="IPR058240">
    <property type="entry name" value="rSAM_sf"/>
</dbReference>
<keyword evidence="1" id="KW-0949">S-adenosyl-L-methionine</keyword>
<dbReference type="EMBL" id="FOIM01000001">
    <property type="protein sequence ID" value="SES98183.1"/>
    <property type="molecule type" value="Genomic_DNA"/>
</dbReference>
<dbReference type="GO" id="GO:0051536">
    <property type="term" value="F:iron-sulfur cluster binding"/>
    <property type="evidence" value="ECO:0007669"/>
    <property type="project" value="UniProtKB-KW"/>
</dbReference>
<evidence type="ECO:0000256" key="2">
    <source>
        <dbReference type="ARBA" id="ARBA00022723"/>
    </source>
</evidence>
<evidence type="ECO:0000256" key="1">
    <source>
        <dbReference type="ARBA" id="ARBA00022691"/>
    </source>
</evidence>
<name>A0A1I0AUR3_9FIRM</name>
<evidence type="ECO:0000313" key="6">
    <source>
        <dbReference type="EMBL" id="SES98183.1"/>
    </source>
</evidence>
<sequence>MLIQENLSIEQKLRILTDAAKYDVACTSSGVDRKGRADGMGSATDIGICHSFAADGRCISLLKILLTNQCIYDCKYCVNRCSNDVVRTAFTPDEVCTLTMEFYRRNYIEGLFLSSGILYSADYTMELIYETLLKLRTTCRFNGYIHVKGIPGADQELIARVGYLADRMSVNLELPTAQGLRDLAPGKTRDKILRPMRQIQRGIAAQSLYLEGDRGFKKAYDTGRAGFAGGAALLDPSRAGGVCAKESPSERAENPGVGSGAGGAGSVGSMGSGLVEGAGVLREENVVYSVKTPRQSASSGSDRQSAPLGTSTQSVPLRSSGPAAPSSAGAFDGLASRDRRNFPPVFEEEKHLGIPEGRYGSRRFVPAGQSTQMIVGATPENDFQMLTVTQALYRSYGLKRVFFSAYVPVNLDSSLPALPGGPPLLREHRLYQADWLLRFYGFSAEELLSEGQPNFNVFLDPKCDWALRHLEQFPVEVNRADYASLLRVPGMGVKSARRIVAARRQGKLDFPDLKGMGVVLKRAVYFITCSGKMMPGVRLDQDYITSCLVGDERRAAWDIEHKDCYRQLSLFDDMKLDLPVCEEERRAAAAGHL</sequence>